<keyword evidence="4" id="KW-0808">Transferase</keyword>
<keyword evidence="6" id="KW-0573">Peptidoglycan synthesis</keyword>
<dbReference type="Gene3D" id="1.10.3810.10">
    <property type="entry name" value="Biosynthetic peptidoglycan transglycosylase-like"/>
    <property type="match status" value="1"/>
</dbReference>
<dbReference type="STRING" id="1052260.SAMN05660199_02909"/>
<keyword evidence="8" id="KW-0961">Cell wall biogenesis/degradation</keyword>
<dbReference type="GO" id="GO:0008955">
    <property type="term" value="F:peptidoglycan glycosyltransferase activity"/>
    <property type="evidence" value="ECO:0007669"/>
    <property type="project" value="UniProtKB-EC"/>
</dbReference>
<evidence type="ECO:0000256" key="4">
    <source>
        <dbReference type="ARBA" id="ARBA00022679"/>
    </source>
</evidence>
<dbReference type="GO" id="GO:0008360">
    <property type="term" value="P:regulation of cell shape"/>
    <property type="evidence" value="ECO:0007669"/>
    <property type="project" value="UniProtKB-KW"/>
</dbReference>
<proteinExistence type="predicted"/>
<evidence type="ECO:0000256" key="7">
    <source>
        <dbReference type="ARBA" id="ARBA00023136"/>
    </source>
</evidence>
<dbReference type="Proteomes" id="UP000199088">
    <property type="component" value="Unassembled WGS sequence"/>
</dbReference>
<evidence type="ECO:0000256" key="8">
    <source>
        <dbReference type="ARBA" id="ARBA00023316"/>
    </source>
</evidence>
<evidence type="ECO:0000256" key="9">
    <source>
        <dbReference type="ARBA" id="ARBA00044770"/>
    </source>
</evidence>
<feature type="compositionally biased region" description="Basic and acidic residues" evidence="11">
    <location>
        <begin position="1"/>
        <end position="10"/>
    </location>
</feature>
<evidence type="ECO:0000256" key="11">
    <source>
        <dbReference type="SAM" id="MobiDB-lite"/>
    </source>
</evidence>
<dbReference type="AlphaFoldDB" id="A0A1H0NYY8"/>
<evidence type="ECO:0000256" key="6">
    <source>
        <dbReference type="ARBA" id="ARBA00022984"/>
    </source>
</evidence>
<evidence type="ECO:0000256" key="1">
    <source>
        <dbReference type="ARBA" id="ARBA00004236"/>
    </source>
</evidence>
<evidence type="ECO:0000313" key="13">
    <source>
        <dbReference type="EMBL" id="SDO97736.1"/>
    </source>
</evidence>
<dbReference type="PANTHER" id="PTHR32282">
    <property type="entry name" value="BINDING PROTEIN TRANSPEPTIDASE, PUTATIVE-RELATED"/>
    <property type="match status" value="1"/>
</dbReference>
<dbReference type="EMBL" id="FNIR01000009">
    <property type="protein sequence ID" value="SDO97736.1"/>
    <property type="molecule type" value="Genomic_DNA"/>
</dbReference>
<organism evidence="13 14">
    <name type="scientific">Klenkia soli</name>
    <dbReference type="NCBI Taxonomy" id="1052260"/>
    <lineage>
        <taxon>Bacteria</taxon>
        <taxon>Bacillati</taxon>
        <taxon>Actinomycetota</taxon>
        <taxon>Actinomycetes</taxon>
        <taxon>Geodermatophilales</taxon>
        <taxon>Geodermatophilaceae</taxon>
        <taxon>Klenkia</taxon>
    </lineage>
</organism>
<evidence type="ECO:0000313" key="14">
    <source>
        <dbReference type="Proteomes" id="UP000199088"/>
    </source>
</evidence>
<dbReference type="InterPro" id="IPR001264">
    <property type="entry name" value="Glyco_trans_51"/>
</dbReference>
<accession>A0A1H0NYY8</accession>
<name>A0A1H0NYY8_9ACTN</name>
<dbReference type="OrthoDB" id="9766909at2"/>
<dbReference type="EC" id="2.4.99.28" evidence="9"/>
<gene>
    <name evidence="13" type="ORF">SAMN05660199_02909</name>
</gene>
<evidence type="ECO:0000259" key="12">
    <source>
        <dbReference type="Pfam" id="PF00912"/>
    </source>
</evidence>
<keyword evidence="2" id="KW-1003">Cell membrane</keyword>
<dbReference type="PANTHER" id="PTHR32282:SF11">
    <property type="entry name" value="PENICILLIN-BINDING PROTEIN 1B"/>
    <property type="match status" value="1"/>
</dbReference>
<dbReference type="Pfam" id="PF00912">
    <property type="entry name" value="Transgly"/>
    <property type="match status" value="1"/>
</dbReference>
<comment type="subcellular location">
    <subcellularLocation>
        <location evidence="1">Cell membrane</location>
    </subcellularLocation>
</comment>
<evidence type="ECO:0000256" key="10">
    <source>
        <dbReference type="ARBA" id="ARBA00049902"/>
    </source>
</evidence>
<dbReference type="GO" id="GO:0009252">
    <property type="term" value="P:peptidoglycan biosynthetic process"/>
    <property type="evidence" value="ECO:0007669"/>
    <property type="project" value="UniProtKB-KW"/>
</dbReference>
<feature type="region of interest" description="Disordered" evidence="11">
    <location>
        <begin position="1"/>
        <end position="31"/>
    </location>
</feature>
<keyword evidence="14" id="KW-1185">Reference proteome</keyword>
<reference evidence="14" key="1">
    <citation type="submission" date="2016-10" db="EMBL/GenBank/DDBJ databases">
        <authorList>
            <person name="Varghese N."/>
            <person name="Submissions S."/>
        </authorList>
    </citation>
    <scope>NUCLEOTIDE SEQUENCE [LARGE SCALE GENOMIC DNA]</scope>
    <source>
        <strain evidence="14">DSM 45843</strain>
    </source>
</reference>
<keyword evidence="3" id="KW-0328">Glycosyltransferase</keyword>
<keyword evidence="7" id="KW-0472">Membrane</keyword>
<dbReference type="SUPFAM" id="SSF53955">
    <property type="entry name" value="Lysozyme-like"/>
    <property type="match status" value="1"/>
</dbReference>
<dbReference type="InterPro" id="IPR050396">
    <property type="entry name" value="Glycosyltr_51/Transpeptidase"/>
</dbReference>
<dbReference type="GO" id="GO:0005886">
    <property type="term" value="C:plasma membrane"/>
    <property type="evidence" value="ECO:0007669"/>
    <property type="project" value="UniProtKB-SubCell"/>
</dbReference>
<comment type="catalytic activity">
    <reaction evidence="10">
        <text>[GlcNAc-(1-&gt;4)-Mur2Ac(oyl-L-Ala-gamma-D-Glu-L-Lys-D-Ala-D-Ala)](n)-di-trans,octa-cis-undecaprenyl diphosphate + beta-D-GlcNAc-(1-&gt;4)-Mur2Ac(oyl-L-Ala-gamma-D-Glu-L-Lys-D-Ala-D-Ala)-di-trans,octa-cis-undecaprenyl diphosphate = [GlcNAc-(1-&gt;4)-Mur2Ac(oyl-L-Ala-gamma-D-Glu-L-Lys-D-Ala-D-Ala)](n+1)-di-trans,octa-cis-undecaprenyl diphosphate + di-trans,octa-cis-undecaprenyl diphosphate + H(+)</text>
        <dbReference type="Rhea" id="RHEA:23708"/>
        <dbReference type="Rhea" id="RHEA-COMP:9602"/>
        <dbReference type="Rhea" id="RHEA-COMP:9603"/>
        <dbReference type="ChEBI" id="CHEBI:15378"/>
        <dbReference type="ChEBI" id="CHEBI:58405"/>
        <dbReference type="ChEBI" id="CHEBI:60033"/>
        <dbReference type="ChEBI" id="CHEBI:78435"/>
        <dbReference type="EC" id="2.4.99.28"/>
    </reaction>
</comment>
<evidence type="ECO:0000256" key="2">
    <source>
        <dbReference type="ARBA" id="ARBA00022475"/>
    </source>
</evidence>
<dbReference type="GO" id="GO:0030288">
    <property type="term" value="C:outer membrane-bounded periplasmic space"/>
    <property type="evidence" value="ECO:0007669"/>
    <property type="project" value="TreeGrafter"/>
</dbReference>
<feature type="domain" description="Glycosyl transferase family 51" evidence="12">
    <location>
        <begin position="81"/>
        <end position="224"/>
    </location>
</feature>
<dbReference type="GO" id="GO:0071555">
    <property type="term" value="P:cell wall organization"/>
    <property type="evidence" value="ECO:0007669"/>
    <property type="project" value="UniProtKB-KW"/>
</dbReference>
<protein>
    <recommendedName>
        <fullName evidence="9">peptidoglycan glycosyltransferase</fullName>
        <ecNumber evidence="9">2.4.99.28</ecNumber>
    </recommendedName>
</protein>
<keyword evidence="5" id="KW-0133">Cell shape</keyword>
<dbReference type="InterPro" id="IPR023346">
    <property type="entry name" value="Lysozyme-like_dom_sf"/>
</dbReference>
<sequence>MTKIHTELDPTRPSSDADQARQTTTRPRRRRLRRTRLMLKVLAALVVAVEAPTVVAVEGLQSSNPASSSYMDESPGYTYGGFVDIEHISRNLIVVAVSQEDAQLPYRNGPFDVSDFIDRAQVYLEGGEDPSGSTIPQQLAKNLFLDGEQTSWRKGVEAFLAAHLSFLLTDARILELYLNYAQFGPQLFGICAASWYWFSQPPSYLELDQAAMLVGLLPSPSHVRRGMEGGMDFTEALAAGEDTSYSTYNRAVALAPEWFARNGGYQLSEDLGVVGLAHEQPPSDNDCSEMPLVVRDRLVDEGYAVP</sequence>
<evidence type="ECO:0000256" key="5">
    <source>
        <dbReference type="ARBA" id="ARBA00022960"/>
    </source>
</evidence>
<dbReference type="InterPro" id="IPR036950">
    <property type="entry name" value="PBP_transglycosylase"/>
</dbReference>
<evidence type="ECO:0000256" key="3">
    <source>
        <dbReference type="ARBA" id="ARBA00022676"/>
    </source>
</evidence>